<comment type="caution">
    <text evidence="1">The sequence shown here is derived from an EMBL/GenBank/DDBJ whole genome shotgun (WGS) entry which is preliminary data.</text>
</comment>
<evidence type="ECO:0000313" key="1">
    <source>
        <dbReference type="EMBL" id="GIY48587.1"/>
    </source>
</evidence>
<reference evidence="1 2" key="1">
    <citation type="submission" date="2021-06" db="EMBL/GenBank/DDBJ databases">
        <title>Caerostris extrusa draft genome.</title>
        <authorList>
            <person name="Kono N."/>
            <person name="Arakawa K."/>
        </authorList>
    </citation>
    <scope>NUCLEOTIDE SEQUENCE [LARGE SCALE GENOMIC DNA]</scope>
</reference>
<proteinExistence type="predicted"/>
<evidence type="ECO:0000313" key="2">
    <source>
        <dbReference type="Proteomes" id="UP001054945"/>
    </source>
</evidence>
<dbReference type="AlphaFoldDB" id="A0AAV4TUG1"/>
<dbReference type="EMBL" id="BPLR01011729">
    <property type="protein sequence ID" value="GIY48587.1"/>
    <property type="molecule type" value="Genomic_DNA"/>
</dbReference>
<protein>
    <submittedName>
        <fullName evidence="1">Uncharacterized protein</fullName>
    </submittedName>
</protein>
<dbReference type="Proteomes" id="UP001054945">
    <property type="component" value="Unassembled WGS sequence"/>
</dbReference>
<name>A0AAV4TUG1_CAEEX</name>
<sequence length="177" mass="20074">MPTTSTYHPYSKTITKKIPTNFPTRLTNQYPINLSYCTQKRLHERHLQKSPHPANPLWTFHTTPWATPISDAAAKQWLESEERINWAADGKEGEFFCLTHSSSESGNGEIIRYSYDVTYGTWSECSRSKHSLPSPTTLLCGCVASVVLFTQTKFRQRLVPRFMNSPTLPFSICSPAG</sequence>
<organism evidence="1 2">
    <name type="scientific">Caerostris extrusa</name>
    <name type="common">Bark spider</name>
    <name type="synonym">Caerostris bankana</name>
    <dbReference type="NCBI Taxonomy" id="172846"/>
    <lineage>
        <taxon>Eukaryota</taxon>
        <taxon>Metazoa</taxon>
        <taxon>Ecdysozoa</taxon>
        <taxon>Arthropoda</taxon>
        <taxon>Chelicerata</taxon>
        <taxon>Arachnida</taxon>
        <taxon>Araneae</taxon>
        <taxon>Araneomorphae</taxon>
        <taxon>Entelegynae</taxon>
        <taxon>Araneoidea</taxon>
        <taxon>Araneidae</taxon>
        <taxon>Caerostris</taxon>
    </lineage>
</organism>
<keyword evidence="2" id="KW-1185">Reference proteome</keyword>
<accession>A0AAV4TUG1</accession>
<gene>
    <name evidence="1" type="ORF">CEXT_152781</name>
</gene>